<dbReference type="Proteomes" id="UP000642829">
    <property type="component" value="Unassembled WGS sequence"/>
</dbReference>
<reference evidence="1" key="1">
    <citation type="journal article" date="2014" name="Int. J. Syst. Evol. Microbiol.">
        <title>Complete genome sequence of Corynebacterium casei LMG S-19264T (=DSM 44701T), isolated from a smear-ripened cheese.</title>
        <authorList>
            <consortium name="US DOE Joint Genome Institute (JGI-PGF)"/>
            <person name="Walter F."/>
            <person name="Albersmeier A."/>
            <person name="Kalinowski J."/>
            <person name="Ruckert C."/>
        </authorList>
    </citation>
    <scope>NUCLEOTIDE SEQUENCE</scope>
    <source>
        <strain evidence="1">KCTC 12870</strain>
    </source>
</reference>
<evidence type="ECO:0000313" key="2">
    <source>
        <dbReference type="Proteomes" id="UP000642829"/>
    </source>
</evidence>
<evidence type="ECO:0000313" key="1">
    <source>
        <dbReference type="EMBL" id="GHC03129.1"/>
    </source>
</evidence>
<name>A0A8J3DI18_9BACT</name>
<dbReference type="AlphaFoldDB" id="A0A8J3DI18"/>
<dbReference type="EMBL" id="BMXG01000011">
    <property type="protein sequence ID" value="GHC03129.1"/>
    <property type="molecule type" value="Genomic_DNA"/>
</dbReference>
<dbReference type="RefSeq" id="WP_189514591.1">
    <property type="nucleotide sequence ID" value="NZ_BMXG01000011.1"/>
</dbReference>
<keyword evidence="2" id="KW-1185">Reference proteome</keyword>
<protein>
    <submittedName>
        <fullName evidence="1">Cytochrome c</fullName>
    </submittedName>
</protein>
<reference evidence="1" key="2">
    <citation type="submission" date="2020-09" db="EMBL/GenBank/DDBJ databases">
        <authorList>
            <person name="Sun Q."/>
            <person name="Kim S."/>
        </authorList>
    </citation>
    <scope>NUCLEOTIDE SEQUENCE</scope>
    <source>
        <strain evidence="1">KCTC 12870</strain>
    </source>
</reference>
<accession>A0A8J3DI18</accession>
<proteinExistence type="predicted"/>
<organism evidence="1 2">
    <name type="scientific">Cerasicoccus arenae</name>
    <dbReference type="NCBI Taxonomy" id="424488"/>
    <lineage>
        <taxon>Bacteria</taxon>
        <taxon>Pseudomonadati</taxon>
        <taxon>Verrucomicrobiota</taxon>
        <taxon>Opitutia</taxon>
        <taxon>Puniceicoccales</taxon>
        <taxon>Cerasicoccaceae</taxon>
        <taxon>Cerasicoccus</taxon>
    </lineage>
</organism>
<gene>
    <name evidence="1" type="ORF">GCM10007047_19600</name>
</gene>
<sequence length="173" mass="19980">MPFYEFYCPKNNTVYTFYARSLKHAGKTPRCPDNPKFPLQKQVSQFSFVKAFGIEGDPALDDSKYDDPRYEQAINELEREFQGMDENNLDSRELGSLMRRVGEITGSSLPPAMQEMARRLELGEDAEKLEDEYGDDLAMDPMAAAEGSRKKLFRRFKGPHKDPQVYEIEEYVD</sequence>
<comment type="caution">
    <text evidence="1">The sequence shown here is derived from an EMBL/GenBank/DDBJ whole genome shotgun (WGS) entry which is preliminary data.</text>
</comment>